<evidence type="ECO:0000256" key="10">
    <source>
        <dbReference type="SAM" id="MobiDB-lite"/>
    </source>
</evidence>
<keyword evidence="2" id="KW-1003">Cell membrane</keyword>
<keyword evidence="6" id="KW-0472">Membrane</keyword>
<keyword evidence="4" id="KW-0547">Nucleotide-binding</keyword>
<evidence type="ECO:0000256" key="9">
    <source>
        <dbReference type="ARBA" id="ARBA00038061"/>
    </source>
</evidence>
<dbReference type="GO" id="GO:0005886">
    <property type="term" value="C:plasma membrane"/>
    <property type="evidence" value="ECO:0007669"/>
    <property type="project" value="UniProtKB-SubCell"/>
</dbReference>
<name>A0AAN8K3A4_PATCE</name>
<dbReference type="EMBL" id="JAZGQO010000004">
    <property type="protein sequence ID" value="KAK6187190.1"/>
    <property type="molecule type" value="Genomic_DNA"/>
</dbReference>
<keyword evidence="7" id="KW-0449">Lipoprotein</keyword>
<dbReference type="InterPro" id="IPR027417">
    <property type="entry name" value="P-loop_NTPase"/>
</dbReference>
<dbReference type="Gene3D" id="3.40.50.300">
    <property type="entry name" value="P-loop containing nucleotide triphosphate hydrolases"/>
    <property type="match status" value="1"/>
</dbReference>
<dbReference type="SMART" id="SM00173">
    <property type="entry name" value="RAS"/>
    <property type="match status" value="1"/>
</dbReference>
<accession>A0AAN8K3A4</accession>
<reference evidence="11 12" key="1">
    <citation type="submission" date="2024-01" db="EMBL/GenBank/DDBJ databases">
        <title>The genome of the rayed Mediterranean limpet Patella caerulea (Linnaeus, 1758).</title>
        <authorList>
            <person name="Anh-Thu Weber A."/>
            <person name="Halstead-Nussloch G."/>
        </authorList>
    </citation>
    <scope>NUCLEOTIDE SEQUENCE [LARGE SCALE GENOMIC DNA]</scope>
    <source>
        <strain evidence="11">AATW-2023a</strain>
        <tissue evidence="11">Whole specimen</tissue>
    </source>
</reference>
<sequence>MADVDHRNRVVLLGAGNVGKSAILKRFLLGTFTSEYKETVEDLFTRDFDVNGNTVKVDFLDTAGTMVFPAMRKLSITTAHGFVLVYAINSQESFEEMKRFWQQIKEERSNYQELPCVIVGNKVDLENDRQVEKFDALNWIYTDGFCGGFLEVSAKEDESVTDIFKTIYEQSRGGIRHLDPLLGRRMSTNSLDETETEKADEWDSDAKKFNRSRSLIRRSSKPKMKRNNRRGVNKHEPDCVVS</sequence>
<protein>
    <submittedName>
        <fullName evidence="11">Uncharacterized protein</fullName>
    </submittedName>
</protein>
<dbReference type="SUPFAM" id="SSF52540">
    <property type="entry name" value="P-loop containing nucleoside triphosphate hydrolases"/>
    <property type="match status" value="1"/>
</dbReference>
<evidence type="ECO:0000256" key="3">
    <source>
        <dbReference type="ARBA" id="ARBA00022481"/>
    </source>
</evidence>
<comment type="similarity">
    <text evidence="9">Belongs to the small GTPase superfamily. RasD family.</text>
</comment>
<feature type="region of interest" description="Disordered" evidence="10">
    <location>
        <begin position="212"/>
        <end position="242"/>
    </location>
</feature>
<proteinExistence type="inferred from homology"/>
<keyword evidence="5" id="KW-0342">GTP-binding</keyword>
<dbReference type="FunFam" id="3.40.50.300:FF:000475">
    <property type="entry name" value="GTP-binding protein Rhes"/>
    <property type="match status" value="1"/>
</dbReference>
<evidence type="ECO:0000256" key="8">
    <source>
        <dbReference type="ARBA" id="ARBA00023289"/>
    </source>
</evidence>
<keyword evidence="3" id="KW-0488">Methylation</keyword>
<dbReference type="InterPro" id="IPR001806">
    <property type="entry name" value="Small_GTPase"/>
</dbReference>
<feature type="compositionally biased region" description="Basic residues" evidence="10">
    <location>
        <begin position="212"/>
        <end position="232"/>
    </location>
</feature>
<dbReference type="GO" id="GO:0003924">
    <property type="term" value="F:GTPase activity"/>
    <property type="evidence" value="ECO:0007669"/>
    <property type="project" value="InterPro"/>
</dbReference>
<dbReference type="PANTHER" id="PTHR46149:SF7">
    <property type="entry name" value="GTP-BINDING PROTEIN DI-RAS2"/>
    <property type="match status" value="1"/>
</dbReference>
<keyword evidence="8" id="KW-0636">Prenylation</keyword>
<evidence type="ECO:0000256" key="1">
    <source>
        <dbReference type="ARBA" id="ARBA00004193"/>
    </source>
</evidence>
<dbReference type="PRINTS" id="PR00449">
    <property type="entry name" value="RASTRNSFRMNG"/>
</dbReference>
<organism evidence="11 12">
    <name type="scientific">Patella caerulea</name>
    <name type="common">Rayed Mediterranean limpet</name>
    <dbReference type="NCBI Taxonomy" id="87958"/>
    <lineage>
        <taxon>Eukaryota</taxon>
        <taxon>Metazoa</taxon>
        <taxon>Spiralia</taxon>
        <taxon>Lophotrochozoa</taxon>
        <taxon>Mollusca</taxon>
        <taxon>Gastropoda</taxon>
        <taxon>Patellogastropoda</taxon>
        <taxon>Patelloidea</taxon>
        <taxon>Patellidae</taxon>
        <taxon>Patella</taxon>
    </lineage>
</organism>
<dbReference type="PANTHER" id="PTHR46149">
    <property type="entry name" value="MIP08469P"/>
    <property type="match status" value="1"/>
</dbReference>
<dbReference type="AlphaFoldDB" id="A0AAN8K3A4"/>
<dbReference type="CDD" id="cd00876">
    <property type="entry name" value="Ras"/>
    <property type="match status" value="1"/>
</dbReference>
<evidence type="ECO:0000256" key="5">
    <source>
        <dbReference type="ARBA" id="ARBA00023134"/>
    </source>
</evidence>
<gene>
    <name evidence="11" type="ORF">SNE40_005269</name>
</gene>
<evidence type="ECO:0000313" key="11">
    <source>
        <dbReference type="EMBL" id="KAK6187190.1"/>
    </source>
</evidence>
<dbReference type="Proteomes" id="UP001347796">
    <property type="component" value="Unassembled WGS sequence"/>
</dbReference>
<comment type="caution">
    <text evidence="11">The sequence shown here is derived from an EMBL/GenBank/DDBJ whole genome shotgun (WGS) entry which is preliminary data.</text>
</comment>
<dbReference type="NCBIfam" id="TIGR00231">
    <property type="entry name" value="small_GTP"/>
    <property type="match status" value="1"/>
</dbReference>
<dbReference type="PROSITE" id="PS51421">
    <property type="entry name" value="RAS"/>
    <property type="match status" value="1"/>
</dbReference>
<dbReference type="PROSITE" id="PS51419">
    <property type="entry name" value="RAB"/>
    <property type="match status" value="1"/>
</dbReference>
<dbReference type="Pfam" id="PF00071">
    <property type="entry name" value="Ras"/>
    <property type="match status" value="1"/>
</dbReference>
<dbReference type="SMART" id="SM00175">
    <property type="entry name" value="RAB"/>
    <property type="match status" value="1"/>
</dbReference>
<evidence type="ECO:0000256" key="6">
    <source>
        <dbReference type="ARBA" id="ARBA00023136"/>
    </source>
</evidence>
<comment type="subcellular location">
    <subcellularLocation>
        <location evidence="1">Cell membrane</location>
        <topology evidence="1">Lipid-anchor</topology>
    </subcellularLocation>
</comment>
<evidence type="ECO:0000256" key="7">
    <source>
        <dbReference type="ARBA" id="ARBA00023288"/>
    </source>
</evidence>
<evidence type="ECO:0000256" key="4">
    <source>
        <dbReference type="ARBA" id="ARBA00022741"/>
    </source>
</evidence>
<dbReference type="InterPro" id="IPR005225">
    <property type="entry name" value="Small_GTP-bd"/>
</dbReference>
<evidence type="ECO:0000256" key="2">
    <source>
        <dbReference type="ARBA" id="ARBA00022475"/>
    </source>
</evidence>
<dbReference type="InterPro" id="IPR052236">
    <property type="entry name" value="Small_GTPase_RasD"/>
</dbReference>
<evidence type="ECO:0000313" key="12">
    <source>
        <dbReference type="Proteomes" id="UP001347796"/>
    </source>
</evidence>
<keyword evidence="12" id="KW-1185">Reference proteome</keyword>
<feature type="compositionally biased region" description="Basic and acidic residues" evidence="10">
    <location>
        <begin position="233"/>
        <end position="242"/>
    </location>
</feature>
<dbReference type="SMART" id="SM00174">
    <property type="entry name" value="RHO"/>
    <property type="match status" value="1"/>
</dbReference>
<dbReference type="GO" id="GO:0005525">
    <property type="term" value="F:GTP binding"/>
    <property type="evidence" value="ECO:0007669"/>
    <property type="project" value="UniProtKB-KW"/>
</dbReference>